<evidence type="ECO:0000256" key="9">
    <source>
        <dbReference type="SAM" id="Phobius"/>
    </source>
</evidence>
<feature type="domain" description="Transporter-associated" evidence="10">
    <location>
        <begin position="491"/>
        <end position="570"/>
    </location>
</feature>
<feature type="transmembrane region" description="Helical" evidence="9">
    <location>
        <begin position="91"/>
        <end position="116"/>
    </location>
</feature>
<evidence type="ECO:0000259" key="10">
    <source>
        <dbReference type="SMART" id="SM01091"/>
    </source>
</evidence>
<feature type="transmembrane region" description="Helical" evidence="9">
    <location>
        <begin position="276"/>
        <end position="294"/>
    </location>
</feature>
<feature type="transmembrane region" description="Helical" evidence="9">
    <location>
        <begin position="300"/>
        <end position="324"/>
    </location>
</feature>
<evidence type="ECO:0000256" key="5">
    <source>
        <dbReference type="ARBA" id="ARBA00022692"/>
    </source>
</evidence>
<evidence type="ECO:0000313" key="11">
    <source>
        <dbReference type="EMBL" id="CPR16936.1"/>
    </source>
</evidence>
<keyword evidence="12" id="KW-1185">Reference proteome</keyword>
<organism evidence="11 12">
    <name type="scientific">Candidatus Filomicrobium marinum</name>
    <dbReference type="NCBI Taxonomy" id="1608628"/>
    <lineage>
        <taxon>Bacteria</taxon>
        <taxon>Pseudomonadati</taxon>
        <taxon>Pseudomonadota</taxon>
        <taxon>Alphaproteobacteria</taxon>
        <taxon>Hyphomicrobiales</taxon>
        <taxon>Hyphomicrobiaceae</taxon>
        <taxon>Filomicrobium</taxon>
    </lineage>
</organism>
<dbReference type="InterPro" id="IPR038770">
    <property type="entry name" value="Na+/solute_symporter_sf"/>
</dbReference>
<evidence type="ECO:0000256" key="1">
    <source>
        <dbReference type="ARBA" id="ARBA00004651"/>
    </source>
</evidence>
<dbReference type="GO" id="GO:1902600">
    <property type="term" value="P:proton transmembrane transport"/>
    <property type="evidence" value="ECO:0007669"/>
    <property type="project" value="InterPro"/>
</dbReference>
<dbReference type="InterPro" id="IPR006153">
    <property type="entry name" value="Cation/H_exchanger_TM"/>
</dbReference>
<feature type="transmembrane region" description="Helical" evidence="9">
    <location>
        <begin position="224"/>
        <end position="243"/>
    </location>
</feature>
<keyword evidence="4" id="KW-1003">Cell membrane</keyword>
<gene>
    <name evidence="11" type="primary">cvrA</name>
    <name evidence="11" type="ORF">YBN1229_v1_1031</name>
</gene>
<evidence type="ECO:0000256" key="8">
    <source>
        <dbReference type="ARBA" id="ARBA00023136"/>
    </source>
</evidence>
<reference evidence="12" key="1">
    <citation type="submission" date="2015-02" db="EMBL/GenBank/DDBJ databases">
        <authorList>
            <person name="Chooi Y.-H."/>
        </authorList>
    </citation>
    <scope>NUCLEOTIDE SEQUENCE [LARGE SCALE GENOMIC DNA]</scope>
    <source>
        <strain evidence="12">strain Y</strain>
    </source>
</reference>
<evidence type="ECO:0000256" key="7">
    <source>
        <dbReference type="ARBA" id="ARBA00023065"/>
    </source>
</evidence>
<feature type="transmembrane region" description="Helical" evidence="9">
    <location>
        <begin position="336"/>
        <end position="358"/>
    </location>
</feature>
<evidence type="ECO:0000256" key="4">
    <source>
        <dbReference type="ARBA" id="ARBA00022475"/>
    </source>
</evidence>
<evidence type="ECO:0000313" key="12">
    <source>
        <dbReference type="Proteomes" id="UP000033187"/>
    </source>
</evidence>
<feature type="transmembrane region" description="Helical" evidence="9">
    <location>
        <begin position="364"/>
        <end position="384"/>
    </location>
</feature>
<dbReference type="KEGG" id="fil:BN1229_v1_1028"/>
<name>A0A0D6JD06_9HYPH</name>
<feature type="transmembrane region" description="Helical" evidence="9">
    <location>
        <begin position="122"/>
        <end position="143"/>
    </location>
</feature>
<keyword evidence="8 9" id="KW-0472">Membrane</keyword>
<dbReference type="InterPro" id="IPR005170">
    <property type="entry name" value="Transptr-assoc_dom"/>
</dbReference>
<keyword evidence="6 9" id="KW-1133">Transmembrane helix</keyword>
<feature type="transmembrane region" description="Helical" evidence="9">
    <location>
        <begin position="60"/>
        <end position="79"/>
    </location>
</feature>
<dbReference type="KEGG" id="fiy:BN1229_v1_1031"/>
<dbReference type="AlphaFoldDB" id="A0A0D6JD06"/>
<keyword evidence="7" id="KW-0406">Ion transport</keyword>
<keyword evidence="5 9" id="KW-0812">Transmembrane</keyword>
<accession>A0A0D6JD06</accession>
<dbReference type="PANTHER" id="PTHR32507:SF7">
    <property type="entry name" value="K(+)_H(+) ANTIPORTER NHAP2"/>
    <property type="match status" value="1"/>
</dbReference>
<comment type="subcellular location">
    <subcellularLocation>
        <location evidence="1">Cell membrane</location>
        <topology evidence="1">Multi-pass membrane protein</topology>
    </subcellularLocation>
</comment>
<dbReference type="NCBIfam" id="NF003715">
    <property type="entry name" value="PRK05326.1-2"/>
    <property type="match status" value="1"/>
</dbReference>
<dbReference type="GO" id="GO:0015297">
    <property type="term" value="F:antiporter activity"/>
    <property type="evidence" value="ECO:0007669"/>
    <property type="project" value="UniProtKB-KW"/>
</dbReference>
<feature type="transmembrane region" description="Helical" evidence="9">
    <location>
        <begin position="34"/>
        <end position="54"/>
    </location>
</feature>
<keyword evidence="3" id="KW-0050">Antiport</keyword>
<proteinExistence type="predicted"/>
<evidence type="ECO:0000256" key="2">
    <source>
        <dbReference type="ARBA" id="ARBA00022448"/>
    </source>
</evidence>
<dbReference type="OrthoDB" id="9810759at2"/>
<protein>
    <submittedName>
        <fullName evidence="11">Putative transmembrane cell volume regulation protein A</fullName>
    </submittedName>
</protein>
<dbReference type="Gene3D" id="1.20.1530.20">
    <property type="match status" value="1"/>
</dbReference>
<dbReference type="PANTHER" id="PTHR32507">
    <property type="entry name" value="NA(+)/H(+) ANTIPORTER 1"/>
    <property type="match status" value="1"/>
</dbReference>
<dbReference type="NCBIfam" id="NF003716">
    <property type="entry name" value="PRK05326.1-3"/>
    <property type="match status" value="1"/>
</dbReference>
<feature type="transmembrane region" description="Helical" evidence="9">
    <location>
        <begin position="186"/>
        <end position="212"/>
    </location>
</feature>
<feature type="transmembrane region" description="Helical" evidence="9">
    <location>
        <begin position="6"/>
        <end position="27"/>
    </location>
</feature>
<dbReference type="RefSeq" id="WP_090227115.1">
    <property type="nucleotide sequence ID" value="NZ_LN829118.1"/>
</dbReference>
<sequence>MLTSMYGIIIVGSSLLIISALTSIIAFRFGAPLLLVFLSIGLLAGEDGIGGIQFDDAESVYFFGSIALAIILYDSGFNTKLQSLRLSAGPSLLLATAGVVITASIVGLAAHFVFGFSLLEGMLLGSIIGSTDAAAVFFLLRVGGVTIRDRVRSTLEVESSSNDPIAILLTTVFVELLARPDTPSGLLAFAITAFQQAGLGLAFGVLGGFVIIQVVTRLNLEAGLYPLITLGLAVLCFGITGMVGGSGFVAVFVAGVIAGNAKFSGIISLRKFQDSLTWVFQIAMFLLLGLLASPSQFPDAIVQGIVVAAVLTFIARPIAVWLCLLPFNYRPQDTAFISWVGLRGAVSVLLAVLPITGGLPSSQLYFNITFIAVLVSLLLQGWTIRPVARWLGQIVPPKTGPLEKIELELPGGTSHELVSYRIVPDSPIATGARLPRWARPSLILRDGASLRLHDAGRLQTGDHIYIFTPPRLVPMLDRLFASAATSVDEDDPTLFGQFQLDPTQPLERLADMYGVRSKVGSELTIAEYMEDRLSGPPEPGDRVDFGSMDLIVRDIDGSGRIKAVGLYLGPEYEPVDNQPFFIRWLEALHSFRSKK</sequence>
<dbReference type="GO" id="GO:0005886">
    <property type="term" value="C:plasma membrane"/>
    <property type="evidence" value="ECO:0007669"/>
    <property type="project" value="UniProtKB-SubCell"/>
</dbReference>
<dbReference type="Proteomes" id="UP000033187">
    <property type="component" value="Chromosome 1"/>
</dbReference>
<evidence type="ECO:0000256" key="6">
    <source>
        <dbReference type="ARBA" id="ARBA00022989"/>
    </source>
</evidence>
<evidence type="ECO:0000256" key="3">
    <source>
        <dbReference type="ARBA" id="ARBA00022449"/>
    </source>
</evidence>
<dbReference type="EMBL" id="LN829119">
    <property type="protein sequence ID" value="CPR16936.1"/>
    <property type="molecule type" value="Genomic_DNA"/>
</dbReference>
<dbReference type="Pfam" id="PF00999">
    <property type="entry name" value="Na_H_Exchanger"/>
    <property type="match status" value="1"/>
</dbReference>
<dbReference type="Pfam" id="PF03471">
    <property type="entry name" value="CorC_HlyC"/>
    <property type="match status" value="1"/>
</dbReference>
<dbReference type="SMART" id="SM01091">
    <property type="entry name" value="CorC_HlyC"/>
    <property type="match status" value="1"/>
</dbReference>
<keyword evidence="2" id="KW-0813">Transport</keyword>